<keyword evidence="6" id="KW-0690">Ribosome biogenesis</keyword>
<dbReference type="STRING" id="56484.A0A1Y2FSL6"/>
<dbReference type="Pfam" id="PF00466">
    <property type="entry name" value="Ribosomal_L10"/>
    <property type="match status" value="1"/>
</dbReference>
<dbReference type="FunFam" id="3.30.70.1730:FF:000005">
    <property type="entry name" value="Ribosome assembly factor mrt4"/>
    <property type="match status" value="1"/>
</dbReference>
<dbReference type="PANTHER" id="PTHR45841">
    <property type="entry name" value="MRNA TURNOVER PROTEIN 4 MRTO4"/>
    <property type="match status" value="1"/>
</dbReference>
<dbReference type="RefSeq" id="XP_040727486.1">
    <property type="nucleotide sequence ID" value="XM_040872149.1"/>
</dbReference>
<dbReference type="InterPro" id="IPR051742">
    <property type="entry name" value="Ribosome_Assembly_uL10"/>
</dbReference>
<dbReference type="OrthoDB" id="10262308at2759"/>
<keyword evidence="5 6" id="KW-0539">Nucleus</keyword>
<keyword evidence="9" id="KW-1185">Reference proteome</keyword>
<evidence type="ECO:0000256" key="4">
    <source>
        <dbReference type="ARBA" id="ARBA00022490"/>
    </source>
</evidence>
<accession>A0A1Y2FSL6</accession>
<dbReference type="PANTHER" id="PTHR45841:SF1">
    <property type="entry name" value="MRNA TURNOVER PROTEIN 4 HOMOLOG"/>
    <property type="match status" value="1"/>
</dbReference>
<dbReference type="InterPro" id="IPR043164">
    <property type="entry name" value="Ribosomal_uL10-like_insert_sf"/>
</dbReference>
<dbReference type="GO" id="GO:0030687">
    <property type="term" value="C:preribosome, large subunit precursor"/>
    <property type="evidence" value="ECO:0007669"/>
    <property type="project" value="TreeGrafter"/>
</dbReference>
<dbReference type="Pfam" id="PF17777">
    <property type="entry name" value="RL10P_insert"/>
    <property type="match status" value="1"/>
</dbReference>
<dbReference type="InterPro" id="IPR033867">
    <property type="entry name" value="Mrt4"/>
</dbReference>
<comment type="function">
    <text evidence="1 6">Component of the ribosome assembly machinery. Nuclear paralog of the ribosomal protein P0, it binds pre-60S subunits at an early stage of assembly in the nucleolus, and is replaced by P0 in cytoplasmic pre-60S subunits and mature 80S ribosomes.</text>
</comment>
<dbReference type="GO" id="GO:0005840">
    <property type="term" value="C:ribosome"/>
    <property type="evidence" value="ECO:0007669"/>
    <property type="project" value="UniProtKB-KW"/>
</dbReference>
<feature type="domain" description="Large ribosomal subunit protein uL10-like insertion" evidence="7">
    <location>
        <begin position="125"/>
        <end position="207"/>
    </location>
</feature>
<dbReference type="FunFam" id="3.90.105.20:FF:000003">
    <property type="entry name" value="Ribosome assembly factor mrt4"/>
    <property type="match status" value="1"/>
</dbReference>
<sequence length="232" mass="25745">MPKSKREKVVSLTQTDKKGREGKEALYRSIRDALDTCKYAWVFSVENMRNTYLKDVRAQWADSRIFLGRTKVMAKALGNTPAEEYLDGLSRLSPLLKGTVGLLCTSHPPELVEEWFASYSKTDFARAGTTSPLTFTVPAGAVYTRGGQVAAEDDVLLSHTLEPSVRGMGMPTLLKNGVITLSHDYTVCKEGDLLNSNQTRLLKLFGIAVAQFEIKLLGHYDADRKDVVIRKA</sequence>
<dbReference type="AlphaFoldDB" id="A0A1Y2FSL6"/>
<dbReference type="GO" id="GO:0006364">
    <property type="term" value="P:rRNA processing"/>
    <property type="evidence" value="ECO:0007669"/>
    <property type="project" value="TreeGrafter"/>
</dbReference>
<name>A0A1Y2FSL6_PROLT</name>
<dbReference type="InterPro" id="IPR040637">
    <property type="entry name" value="Ribosomal_uL10-like_insert"/>
</dbReference>
<dbReference type="SUPFAM" id="SSF160369">
    <property type="entry name" value="Ribosomal protein L10-like"/>
    <property type="match status" value="1"/>
</dbReference>
<dbReference type="GO" id="GO:0000027">
    <property type="term" value="P:ribosomal large subunit assembly"/>
    <property type="evidence" value="ECO:0007669"/>
    <property type="project" value="InterPro"/>
</dbReference>
<comment type="subcellular location">
    <subcellularLocation>
        <location evidence="6">Cytoplasm</location>
    </subcellularLocation>
    <subcellularLocation>
        <location evidence="6">Nucleus</location>
        <location evidence="6">Nucleolus</location>
    </subcellularLocation>
</comment>
<comment type="caution">
    <text evidence="8">The sequence shown here is derived from an EMBL/GenBank/DDBJ whole genome shotgun (WGS) entry which is preliminary data.</text>
</comment>
<dbReference type="Gene3D" id="3.90.105.20">
    <property type="match status" value="1"/>
</dbReference>
<dbReference type="GO" id="GO:0003723">
    <property type="term" value="F:RNA binding"/>
    <property type="evidence" value="ECO:0007669"/>
    <property type="project" value="TreeGrafter"/>
</dbReference>
<dbReference type="GO" id="GO:0005730">
    <property type="term" value="C:nucleolus"/>
    <property type="evidence" value="ECO:0007669"/>
    <property type="project" value="UniProtKB-SubCell"/>
</dbReference>
<dbReference type="Gene3D" id="3.30.70.1730">
    <property type="match status" value="1"/>
</dbReference>
<evidence type="ECO:0000313" key="9">
    <source>
        <dbReference type="Proteomes" id="UP000193685"/>
    </source>
</evidence>
<evidence type="ECO:0000256" key="6">
    <source>
        <dbReference type="RuleBase" id="RU364039"/>
    </source>
</evidence>
<comment type="similarity">
    <text evidence="2 6">Belongs to the universal ribosomal protein uL10 family.</text>
</comment>
<evidence type="ECO:0000256" key="5">
    <source>
        <dbReference type="ARBA" id="ARBA00023242"/>
    </source>
</evidence>
<evidence type="ECO:0000256" key="1">
    <source>
        <dbReference type="ARBA" id="ARBA00004046"/>
    </source>
</evidence>
<keyword evidence="8" id="KW-0687">Ribonucleoprotein</keyword>
<proteinExistence type="inferred from homology"/>
<dbReference type="GO" id="GO:0000956">
    <property type="term" value="P:nuclear-transcribed mRNA catabolic process"/>
    <property type="evidence" value="ECO:0007669"/>
    <property type="project" value="TreeGrafter"/>
</dbReference>
<evidence type="ECO:0000259" key="7">
    <source>
        <dbReference type="Pfam" id="PF17777"/>
    </source>
</evidence>
<dbReference type="Proteomes" id="UP000193685">
    <property type="component" value="Unassembled WGS sequence"/>
</dbReference>
<evidence type="ECO:0000256" key="2">
    <source>
        <dbReference type="ARBA" id="ARBA00008889"/>
    </source>
</evidence>
<dbReference type="EMBL" id="MCFI01000003">
    <property type="protein sequence ID" value="ORY86304.1"/>
    <property type="molecule type" value="Genomic_DNA"/>
</dbReference>
<dbReference type="InterPro" id="IPR043141">
    <property type="entry name" value="Ribosomal_uL10-like_sf"/>
</dbReference>
<dbReference type="GeneID" id="63788748"/>
<gene>
    <name evidence="8" type="ORF">BCR37DRAFT_409333</name>
</gene>
<dbReference type="CDD" id="cd05796">
    <property type="entry name" value="Ribosomal_P0_like"/>
    <property type="match status" value="1"/>
</dbReference>
<comment type="subunit">
    <text evidence="3 6">Associates with the pre-60S ribosomal particle.</text>
</comment>
<protein>
    <recommendedName>
        <fullName evidence="6">Ribosome assembly factor mrt4</fullName>
    </recommendedName>
</protein>
<evidence type="ECO:0000256" key="3">
    <source>
        <dbReference type="ARBA" id="ARBA00011117"/>
    </source>
</evidence>
<keyword evidence="8" id="KW-0689">Ribosomal protein</keyword>
<evidence type="ECO:0000313" key="8">
    <source>
        <dbReference type="EMBL" id="ORY86304.1"/>
    </source>
</evidence>
<keyword evidence="4 6" id="KW-0963">Cytoplasm</keyword>
<dbReference type="GO" id="GO:0005737">
    <property type="term" value="C:cytoplasm"/>
    <property type="evidence" value="ECO:0007669"/>
    <property type="project" value="UniProtKB-SubCell"/>
</dbReference>
<dbReference type="OMA" id="LEWAENY"/>
<organism evidence="8 9">
    <name type="scientific">Protomyces lactucae-debilis</name>
    <dbReference type="NCBI Taxonomy" id="2754530"/>
    <lineage>
        <taxon>Eukaryota</taxon>
        <taxon>Fungi</taxon>
        <taxon>Dikarya</taxon>
        <taxon>Ascomycota</taxon>
        <taxon>Taphrinomycotina</taxon>
        <taxon>Taphrinomycetes</taxon>
        <taxon>Taphrinales</taxon>
        <taxon>Protomycetaceae</taxon>
        <taxon>Protomyces</taxon>
    </lineage>
</organism>
<dbReference type="InterPro" id="IPR001790">
    <property type="entry name" value="Ribosomal_uL10"/>
</dbReference>
<reference evidence="8 9" key="1">
    <citation type="submission" date="2016-07" db="EMBL/GenBank/DDBJ databases">
        <title>Pervasive Adenine N6-methylation of Active Genes in Fungi.</title>
        <authorList>
            <consortium name="DOE Joint Genome Institute"/>
            <person name="Mondo S.J."/>
            <person name="Dannebaum R.O."/>
            <person name="Kuo R.C."/>
            <person name="Labutti K."/>
            <person name="Haridas S."/>
            <person name="Kuo A."/>
            <person name="Salamov A."/>
            <person name="Ahrendt S.R."/>
            <person name="Lipzen A."/>
            <person name="Sullivan W."/>
            <person name="Andreopoulos W.B."/>
            <person name="Clum A."/>
            <person name="Lindquist E."/>
            <person name="Daum C."/>
            <person name="Ramamoorthy G.K."/>
            <person name="Gryganskyi A."/>
            <person name="Culley D."/>
            <person name="Magnuson J.K."/>
            <person name="James T.Y."/>
            <person name="O'Malley M.A."/>
            <person name="Stajich J.E."/>
            <person name="Spatafora J.W."/>
            <person name="Visel A."/>
            <person name="Grigoriev I.V."/>
        </authorList>
    </citation>
    <scope>NUCLEOTIDE SEQUENCE [LARGE SCALE GENOMIC DNA]</scope>
    <source>
        <strain evidence="8 9">12-1054</strain>
    </source>
</reference>